<dbReference type="AlphaFoldDB" id="A0A9D1IB37"/>
<accession>A0A9D1IB37</accession>
<organism evidence="1 2">
    <name type="scientific">Candidatus Egerieisoma faecipullorum</name>
    <dbReference type="NCBI Taxonomy" id="2840963"/>
    <lineage>
        <taxon>Bacteria</taxon>
        <taxon>Bacillati</taxon>
        <taxon>Bacillota</taxon>
        <taxon>Clostridia</taxon>
        <taxon>Eubacteriales</taxon>
        <taxon>Clostridiaceae</taxon>
        <taxon>Clostridiaceae incertae sedis</taxon>
        <taxon>Candidatus Egerieisoma</taxon>
    </lineage>
</organism>
<sequence length="69" mass="8323">ADMHKLAVYFAARFTPEEIPQITIQEEEVLKWWFVPYAEAMKLLNKNADKRMLELANRWIEQNRRETEA</sequence>
<evidence type="ECO:0000313" key="2">
    <source>
        <dbReference type="Proteomes" id="UP000824089"/>
    </source>
</evidence>
<feature type="non-terminal residue" evidence="1">
    <location>
        <position position="1"/>
    </location>
</feature>
<dbReference type="Proteomes" id="UP000824089">
    <property type="component" value="Unassembled WGS sequence"/>
</dbReference>
<dbReference type="InterPro" id="IPR015797">
    <property type="entry name" value="NUDIX_hydrolase-like_dom_sf"/>
</dbReference>
<reference evidence="1" key="2">
    <citation type="journal article" date="2021" name="PeerJ">
        <title>Extensive microbial diversity within the chicken gut microbiome revealed by metagenomics and culture.</title>
        <authorList>
            <person name="Gilroy R."/>
            <person name="Ravi A."/>
            <person name="Getino M."/>
            <person name="Pursley I."/>
            <person name="Horton D.L."/>
            <person name="Alikhan N.F."/>
            <person name="Baker D."/>
            <person name="Gharbi K."/>
            <person name="Hall N."/>
            <person name="Watson M."/>
            <person name="Adriaenssens E.M."/>
            <person name="Foster-Nyarko E."/>
            <person name="Jarju S."/>
            <person name="Secka A."/>
            <person name="Antonio M."/>
            <person name="Oren A."/>
            <person name="Chaudhuri R.R."/>
            <person name="La Ragione R."/>
            <person name="Hildebrand F."/>
            <person name="Pallen M.J."/>
        </authorList>
    </citation>
    <scope>NUCLEOTIDE SEQUENCE</scope>
    <source>
        <strain evidence="1">CHK195-4489</strain>
    </source>
</reference>
<comment type="caution">
    <text evidence="1">The sequence shown here is derived from an EMBL/GenBank/DDBJ whole genome shotgun (WGS) entry which is preliminary data.</text>
</comment>
<dbReference type="SUPFAM" id="SSF55811">
    <property type="entry name" value="Nudix"/>
    <property type="match status" value="1"/>
</dbReference>
<dbReference type="EMBL" id="DVMM01000167">
    <property type="protein sequence ID" value="HIU30175.1"/>
    <property type="molecule type" value="Genomic_DNA"/>
</dbReference>
<dbReference type="Gene3D" id="3.90.79.10">
    <property type="entry name" value="Nucleoside Triphosphate Pyrophosphohydrolase"/>
    <property type="match status" value="1"/>
</dbReference>
<evidence type="ECO:0008006" key="3">
    <source>
        <dbReference type="Google" id="ProtNLM"/>
    </source>
</evidence>
<protein>
    <recommendedName>
        <fullName evidence="3">NUDIX hydrolase</fullName>
    </recommendedName>
</protein>
<evidence type="ECO:0000313" key="1">
    <source>
        <dbReference type="EMBL" id="HIU30175.1"/>
    </source>
</evidence>
<reference evidence="1" key="1">
    <citation type="submission" date="2020-10" db="EMBL/GenBank/DDBJ databases">
        <authorList>
            <person name="Gilroy R."/>
        </authorList>
    </citation>
    <scope>NUCLEOTIDE SEQUENCE</scope>
    <source>
        <strain evidence="1">CHK195-4489</strain>
    </source>
</reference>
<name>A0A9D1IB37_9CLOT</name>
<proteinExistence type="predicted"/>
<gene>
    <name evidence="1" type="ORF">IAD50_07770</name>
</gene>